<dbReference type="Proteomes" id="UP000469452">
    <property type="component" value="Unassembled WGS sequence"/>
</dbReference>
<proteinExistence type="predicted"/>
<dbReference type="SUPFAM" id="SSF48371">
    <property type="entry name" value="ARM repeat"/>
    <property type="match status" value="1"/>
</dbReference>
<dbReference type="EMBL" id="VJMI01009555">
    <property type="protein sequence ID" value="KAF0758674.1"/>
    <property type="molecule type" value="Genomic_DNA"/>
</dbReference>
<feature type="region of interest" description="Disordered" evidence="1">
    <location>
        <begin position="799"/>
        <end position="824"/>
    </location>
</feature>
<protein>
    <submittedName>
        <fullName evidence="2">Uncharacterized protein</fullName>
    </submittedName>
</protein>
<organism evidence="2 3">
    <name type="scientific">Aphanomyces astaci</name>
    <name type="common">Crayfish plague agent</name>
    <dbReference type="NCBI Taxonomy" id="112090"/>
    <lineage>
        <taxon>Eukaryota</taxon>
        <taxon>Sar</taxon>
        <taxon>Stramenopiles</taxon>
        <taxon>Oomycota</taxon>
        <taxon>Saprolegniomycetes</taxon>
        <taxon>Saprolegniales</taxon>
        <taxon>Verrucalvaceae</taxon>
        <taxon>Aphanomyces</taxon>
    </lineage>
</organism>
<name>A0A6A5AQP5_APHAT</name>
<reference evidence="2 3" key="1">
    <citation type="submission" date="2019-06" db="EMBL/GenBank/DDBJ databases">
        <title>Genomics analysis of Aphanomyces spp. identifies a new class of oomycete effector associated with host adaptation.</title>
        <authorList>
            <person name="Gaulin E."/>
        </authorList>
    </citation>
    <scope>NUCLEOTIDE SEQUENCE [LARGE SCALE GENOMIC DNA]</scope>
    <source>
        <strain evidence="2 3">E</strain>
    </source>
</reference>
<dbReference type="AlphaFoldDB" id="A0A6A5AQP5"/>
<evidence type="ECO:0000313" key="3">
    <source>
        <dbReference type="Proteomes" id="UP000469452"/>
    </source>
</evidence>
<sequence>QLLDVHETSTTLFISTKQQFCIWAVCLICFHVAHNASLAPSVSSQTLKRILQHSYSSLGMINRSRSTRLDSYVQQVNKNGYVGPVELLPPPRDHVVSGKKPRDPLQNDTLKLLSSLALQLKTLVVSNDANTMRHHASTFHTLNNHVSKTDRLLEWEDNLETAAVSDRDDRTSTLYFILVNAVSCMSTNLMQIKGADEIKVICRSIVFECAKYDIGYFIAEELTPPEYFVATYCFALRNIVFAVCRGANLNELWEKQPLNVFLTKLFGFIQQKKVMSTTGLSVGQEFSLELLWGMLMISKGKETWFLQDVDNDMPLQALAPVNFTSAAEISTGKTPPAVDRTKLKMLVDCASSQDVVVAEYACASLAIFMQNPDTALFFMCEFGFSRALMLLQQYRNKSPSKSPQYRKANSIVLTRIDVDAKKYVREVAGASAMYAEGFRLNRDGRAFVQLVRFVANCIRIVAKDSSISTDYISTSEKVTKDTFVVLLHRATDPAVLVQVLRGLRSLISVSSPANFDSYFTRHDFDHLHKMCLDGSYTSPVQAMALKCTRLLLNKYTTSIPLCRLMFDDRGKVIELFDHHYLRVKVQAVHLMLDLALIYINPVQMRLLADDFNTPQAKAALSAMLSEFSAILQDPIQKEAGQVLMDILIRLIIQLDLLSFVHDDYIVDAICNMIQAVTSKSNHLLLPGQETHQDNHMIKPLRPMLCTSLAKVICKGGNAKWFLKPDRLDVVVAVLGQDSTHTELLDVVCILLTLCKEESAIATYLGTHSSHAIRHICYVLGSFYELQMVNVVEVEKGTIDVQDSSPRPPRPTHDDRNTPSCDESDTHISLEVGMLKKCRTMKKRLLLKVYFQKTEELKISRHMYKIYKYVR</sequence>
<gene>
    <name evidence="2" type="ORF">AaE_003860</name>
</gene>
<dbReference type="InterPro" id="IPR016024">
    <property type="entry name" value="ARM-type_fold"/>
</dbReference>
<evidence type="ECO:0000313" key="2">
    <source>
        <dbReference type="EMBL" id="KAF0758674.1"/>
    </source>
</evidence>
<accession>A0A6A5AQP5</accession>
<comment type="caution">
    <text evidence="2">The sequence shown here is derived from an EMBL/GenBank/DDBJ whole genome shotgun (WGS) entry which is preliminary data.</text>
</comment>
<evidence type="ECO:0000256" key="1">
    <source>
        <dbReference type="SAM" id="MobiDB-lite"/>
    </source>
</evidence>
<feature type="non-terminal residue" evidence="2">
    <location>
        <position position="1"/>
    </location>
</feature>